<protein>
    <submittedName>
        <fullName evidence="2">Uncharacterized protein</fullName>
    </submittedName>
</protein>
<evidence type="ECO:0000313" key="2">
    <source>
        <dbReference type="EMBL" id="MXQ91867.1"/>
    </source>
</evidence>
<feature type="transmembrane region" description="Helical" evidence="1">
    <location>
        <begin position="12"/>
        <end position="30"/>
    </location>
</feature>
<evidence type="ECO:0000256" key="1">
    <source>
        <dbReference type="SAM" id="Phobius"/>
    </source>
</evidence>
<evidence type="ECO:0000313" key="3">
    <source>
        <dbReference type="Proteomes" id="UP000322234"/>
    </source>
</evidence>
<dbReference type="EMBL" id="VBQZ03000076">
    <property type="protein sequence ID" value="MXQ91867.1"/>
    <property type="molecule type" value="Genomic_DNA"/>
</dbReference>
<keyword evidence="3" id="KW-1185">Reference proteome</keyword>
<sequence>MASLSTSVGAGISRLVLAPLGCVVRSIRLLRLHFMQSSRRKEDNAFSLKAPYNALIYLGYRLCYQNPEVSSESRAVKPSPCISYWALVFLEE</sequence>
<gene>
    <name evidence="2" type="ORF">E5288_WYG019545</name>
</gene>
<keyword evidence="1" id="KW-0812">Transmembrane</keyword>
<accession>A0A6B0RT27</accession>
<name>A0A6B0RT27_9CETA</name>
<comment type="caution">
    <text evidence="2">The sequence shown here is derived from an EMBL/GenBank/DDBJ whole genome shotgun (WGS) entry which is preliminary data.</text>
</comment>
<keyword evidence="1" id="KW-1133">Transmembrane helix</keyword>
<keyword evidence="1" id="KW-0472">Membrane</keyword>
<dbReference type="Proteomes" id="UP000322234">
    <property type="component" value="Unassembled WGS sequence"/>
</dbReference>
<dbReference type="AlphaFoldDB" id="A0A6B0RT27"/>
<proteinExistence type="predicted"/>
<organism evidence="2 3">
    <name type="scientific">Bos mutus</name>
    <name type="common">wild yak</name>
    <dbReference type="NCBI Taxonomy" id="72004"/>
    <lineage>
        <taxon>Eukaryota</taxon>
        <taxon>Metazoa</taxon>
        <taxon>Chordata</taxon>
        <taxon>Craniata</taxon>
        <taxon>Vertebrata</taxon>
        <taxon>Euteleostomi</taxon>
        <taxon>Mammalia</taxon>
        <taxon>Eutheria</taxon>
        <taxon>Laurasiatheria</taxon>
        <taxon>Artiodactyla</taxon>
        <taxon>Ruminantia</taxon>
        <taxon>Pecora</taxon>
        <taxon>Bovidae</taxon>
        <taxon>Bovinae</taxon>
        <taxon>Bos</taxon>
    </lineage>
</organism>
<reference evidence="2" key="1">
    <citation type="submission" date="2019-10" db="EMBL/GenBank/DDBJ databases">
        <title>The sequence and de novo assembly of the wild yak genome.</title>
        <authorList>
            <person name="Liu Y."/>
        </authorList>
    </citation>
    <scope>NUCLEOTIDE SEQUENCE [LARGE SCALE GENOMIC DNA]</scope>
    <source>
        <strain evidence="2">WY2019</strain>
    </source>
</reference>